<dbReference type="Gene3D" id="1.10.150.130">
    <property type="match status" value="1"/>
</dbReference>
<dbReference type="InterPro" id="IPR010998">
    <property type="entry name" value="Integrase_recombinase_N"/>
</dbReference>
<dbReference type="Pfam" id="PF14659">
    <property type="entry name" value="Phage_int_SAM_3"/>
    <property type="match status" value="1"/>
</dbReference>
<dbReference type="EMBL" id="BAABRP010000010">
    <property type="protein sequence ID" value="GAA5513798.1"/>
    <property type="molecule type" value="Genomic_DNA"/>
</dbReference>
<dbReference type="PROSITE" id="PS51898">
    <property type="entry name" value="TYR_RECOMBINASE"/>
    <property type="match status" value="1"/>
</dbReference>
<sequence>MPRAKAQDTGRKNGNGRGTIDELPSGKYRWRITVGLKPDGTPIRKSGTAPTEKAAWAAMTQAQADHLRGGVALPDKVTVGEWLNRWLEGKKARLAAKTHHNYRKVIDLHITPALGRKRLQDVRPADLRALYNALTEKGLGDTQRQAHNILHGAFSEALRLELVARDPSAVVRPAPVRRDAEAAPVDKALTAEEVAKLLPVLQASRWGLIFEFMLHTGLRRGEACGLKWEHVDLEKGVIRIRENLVAVGGKVQVSTPKTAKSARRVHLSSEGLACLRRQAELQAFEREALSAGPVKGHPKSYERKKLWQDTGYVFTGISGVRLLPDGIKKYLKQFCKEAGIREVTVHGLRHTHASLMLRRGVPLEVVSEKLGHSRASFTADVYRTVYQSEHEEWAVNLSELTTARPRVVN</sequence>
<proteinExistence type="predicted"/>
<dbReference type="RefSeq" id="WP_345465729.1">
    <property type="nucleotide sequence ID" value="NZ_BAABRP010000010.1"/>
</dbReference>
<keyword evidence="1" id="KW-0229">DNA integration</keyword>
<dbReference type="Pfam" id="PF00589">
    <property type="entry name" value="Phage_integrase"/>
    <property type="match status" value="1"/>
</dbReference>
<evidence type="ECO:0000259" key="6">
    <source>
        <dbReference type="PROSITE" id="PS51898"/>
    </source>
</evidence>
<feature type="domain" description="Tyr recombinase" evidence="6">
    <location>
        <begin position="184"/>
        <end position="396"/>
    </location>
</feature>
<dbReference type="InterPro" id="IPR004107">
    <property type="entry name" value="Integrase_SAM-like_N"/>
</dbReference>
<evidence type="ECO:0000313" key="8">
    <source>
        <dbReference type="EMBL" id="GAA5513798.1"/>
    </source>
</evidence>
<keyword evidence="2 4" id="KW-0238">DNA-binding</keyword>
<dbReference type="PANTHER" id="PTHR30349">
    <property type="entry name" value="PHAGE INTEGRASE-RELATED"/>
    <property type="match status" value="1"/>
</dbReference>
<gene>
    <name evidence="8" type="primary">xerC_7</name>
    <name evidence="8" type="ORF">Dcar01_02546</name>
</gene>
<protein>
    <submittedName>
        <fullName evidence="8">Tyrosine recombinase XerC</fullName>
    </submittedName>
</protein>
<dbReference type="InterPro" id="IPR011010">
    <property type="entry name" value="DNA_brk_join_enz"/>
</dbReference>
<dbReference type="PANTHER" id="PTHR30349:SF91">
    <property type="entry name" value="INTA PROTEIN"/>
    <property type="match status" value="1"/>
</dbReference>
<dbReference type="Proteomes" id="UP001401887">
    <property type="component" value="Unassembled WGS sequence"/>
</dbReference>
<evidence type="ECO:0000256" key="2">
    <source>
        <dbReference type="ARBA" id="ARBA00023125"/>
    </source>
</evidence>
<evidence type="ECO:0000256" key="3">
    <source>
        <dbReference type="ARBA" id="ARBA00023172"/>
    </source>
</evidence>
<feature type="region of interest" description="Disordered" evidence="5">
    <location>
        <begin position="1"/>
        <end position="22"/>
    </location>
</feature>
<evidence type="ECO:0000256" key="4">
    <source>
        <dbReference type="PROSITE-ProRule" id="PRU01248"/>
    </source>
</evidence>
<organism evidence="8 9">
    <name type="scientific">Deinococcus carri</name>
    <dbReference type="NCBI Taxonomy" id="1211323"/>
    <lineage>
        <taxon>Bacteria</taxon>
        <taxon>Thermotogati</taxon>
        <taxon>Deinococcota</taxon>
        <taxon>Deinococci</taxon>
        <taxon>Deinococcales</taxon>
        <taxon>Deinococcaceae</taxon>
        <taxon>Deinococcus</taxon>
    </lineage>
</organism>
<dbReference type="CDD" id="cd01189">
    <property type="entry name" value="INT_ICEBs1_C_like"/>
    <property type="match status" value="1"/>
</dbReference>
<dbReference type="InterPro" id="IPR044068">
    <property type="entry name" value="CB"/>
</dbReference>
<evidence type="ECO:0000313" key="9">
    <source>
        <dbReference type="Proteomes" id="UP001401887"/>
    </source>
</evidence>
<dbReference type="InterPro" id="IPR013762">
    <property type="entry name" value="Integrase-like_cat_sf"/>
</dbReference>
<name>A0ABP9WB73_9DEIO</name>
<reference evidence="8 9" key="1">
    <citation type="submission" date="2024-02" db="EMBL/GenBank/DDBJ databases">
        <title>Deinococcus carri NBRC 110142.</title>
        <authorList>
            <person name="Ichikawa N."/>
            <person name="Katano-Makiyama Y."/>
            <person name="Hidaka K."/>
        </authorList>
    </citation>
    <scope>NUCLEOTIDE SEQUENCE [LARGE SCALE GENOMIC DNA]</scope>
    <source>
        <strain evidence="8 9">NBRC 110142</strain>
    </source>
</reference>
<feature type="compositionally biased region" description="Basic and acidic residues" evidence="5">
    <location>
        <begin position="1"/>
        <end position="11"/>
    </location>
</feature>
<accession>A0ABP9WB73</accession>
<evidence type="ECO:0000259" key="7">
    <source>
        <dbReference type="PROSITE" id="PS51900"/>
    </source>
</evidence>
<feature type="domain" description="Core-binding (CB)" evidence="7">
    <location>
        <begin position="77"/>
        <end position="158"/>
    </location>
</feature>
<dbReference type="Gene3D" id="1.10.443.10">
    <property type="entry name" value="Intergrase catalytic core"/>
    <property type="match status" value="1"/>
</dbReference>
<comment type="caution">
    <text evidence="8">The sequence shown here is derived from an EMBL/GenBank/DDBJ whole genome shotgun (WGS) entry which is preliminary data.</text>
</comment>
<evidence type="ECO:0000256" key="5">
    <source>
        <dbReference type="SAM" id="MobiDB-lite"/>
    </source>
</evidence>
<dbReference type="InterPro" id="IPR002104">
    <property type="entry name" value="Integrase_catalytic"/>
</dbReference>
<keyword evidence="9" id="KW-1185">Reference proteome</keyword>
<keyword evidence="3" id="KW-0233">DNA recombination</keyword>
<dbReference type="SUPFAM" id="SSF56349">
    <property type="entry name" value="DNA breaking-rejoining enzymes"/>
    <property type="match status" value="1"/>
</dbReference>
<dbReference type="InterPro" id="IPR050090">
    <property type="entry name" value="Tyrosine_recombinase_XerCD"/>
</dbReference>
<dbReference type="PROSITE" id="PS51900">
    <property type="entry name" value="CB"/>
    <property type="match status" value="1"/>
</dbReference>
<evidence type="ECO:0000256" key="1">
    <source>
        <dbReference type="ARBA" id="ARBA00022908"/>
    </source>
</evidence>